<dbReference type="SUPFAM" id="SSF63825">
    <property type="entry name" value="YWTD domain"/>
    <property type="match status" value="1"/>
</dbReference>
<dbReference type="InterPro" id="IPR011042">
    <property type="entry name" value="6-blade_b-propeller_TolB-like"/>
</dbReference>
<dbReference type="Proteomes" id="UP000230750">
    <property type="component" value="Unassembled WGS sequence"/>
</dbReference>
<protein>
    <recommendedName>
        <fullName evidence="3">Tripartite motif-containing protein 2</fullName>
    </recommendedName>
</protein>
<comment type="caution">
    <text evidence="1">The sequence shown here is derived from an EMBL/GenBank/DDBJ whole genome shotgun (WGS) entry which is preliminary data.</text>
</comment>
<dbReference type="EMBL" id="MRZV01000835">
    <property type="protein sequence ID" value="PIK43651.1"/>
    <property type="molecule type" value="Genomic_DNA"/>
</dbReference>
<dbReference type="OrthoDB" id="654191at2759"/>
<proteinExistence type="predicted"/>
<dbReference type="AlphaFoldDB" id="A0A2G8K6L8"/>
<gene>
    <name evidence="1" type="ORF">BSL78_19486</name>
</gene>
<evidence type="ECO:0000313" key="1">
    <source>
        <dbReference type="EMBL" id="PIK43651.1"/>
    </source>
</evidence>
<keyword evidence="2" id="KW-1185">Reference proteome</keyword>
<name>A0A2G8K6L8_STIJA</name>
<sequence>MSLHANFYTDYMDLVQPHDVFMYYSRCKYIIVVLRKGGISTITPPELDAKSKYDEDDFSPFAITCLQETFYVTDKKKITVFDKTFQKKNDITHKYLTAPVGIDSRGEQLFVLNGKKKDVNTSIVILQTDGTFIRKIAENVFTDPWSLKINSGGNLIVTDTGACELLIINKETGNCVHTHSIPPKDDQRIQCRGLDIDYDDNIFVSLRREGLRRQYEYIELFSKDFTSHYTICDDGSDPSKFAGWNSLHSIREDIVKATRDLK</sequence>
<dbReference type="Gene3D" id="2.120.10.30">
    <property type="entry name" value="TolB, C-terminal domain"/>
    <property type="match status" value="1"/>
</dbReference>
<reference evidence="1 2" key="1">
    <citation type="journal article" date="2017" name="PLoS Biol.">
        <title>The sea cucumber genome provides insights into morphological evolution and visceral regeneration.</title>
        <authorList>
            <person name="Zhang X."/>
            <person name="Sun L."/>
            <person name="Yuan J."/>
            <person name="Sun Y."/>
            <person name="Gao Y."/>
            <person name="Zhang L."/>
            <person name="Li S."/>
            <person name="Dai H."/>
            <person name="Hamel J.F."/>
            <person name="Liu C."/>
            <person name="Yu Y."/>
            <person name="Liu S."/>
            <person name="Lin W."/>
            <person name="Guo K."/>
            <person name="Jin S."/>
            <person name="Xu P."/>
            <person name="Storey K.B."/>
            <person name="Huan P."/>
            <person name="Zhang T."/>
            <person name="Zhou Y."/>
            <person name="Zhang J."/>
            <person name="Lin C."/>
            <person name="Li X."/>
            <person name="Xing L."/>
            <person name="Huo D."/>
            <person name="Sun M."/>
            <person name="Wang L."/>
            <person name="Mercier A."/>
            <person name="Li F."/>
            <person name="Yang H."/>
            <person name="Xiang J."/>
        </authorList>
    </citation>
    <scope>NUCLEOTIDE SEQUENCE [LARGE SCALE GENOMIC DNA]</scope>
    <source>
        <strain evidence="1">Shaxun</strain>
        <tissue evidence="1">Muscle</tissue>
    </source>
</reference>
<evidence type="ECO:0008006" key="3">
    <source>
        <dbReference type="Google" id="ProtNLM"/>
    </source>
</evidence>
<organism evidence="1 2">
    <name type="scientific">Stichopus japonicus</name>
    <name type="common">Sea cucumber</name>
    <dbReference type="NCBI Taxonomy" id="307972"/>
    <lineage>
        <taxon>Eukaryota</taxon>
        <taxon>Metazoa</taxon>
        <taxon>Echinodermata</taxon>
        <taxon>Eleutherozoa</taxon>
        <taxon>Echinozoa</taxon>
        <taxon>Holothuroidea</taxon>
        <taxon>Aspidochirotacea</taxon>
        <taxon>Aspidochirotida</taxon>
        <taxon>Stichopodidae</taxon>
        <taxon>Apostichopus</taxon>
    </lineage>
</organism>
<accession>A0A2G8K6L8</accession>
<evidence type="ECO:0000313" key="2">
    <source>
        <dbReference type="Proteomes" id="UP000230750"/>
    </source>
</evidence>